<accession>A0A3S4Y636</accession>
<keyword evidence="1" id="KW-0812">Transmembrane</keyword>
<protein>
    <submittedName>
        <fullName evidence="2">Uncharacterized protein</fullName>
    </submittedName>
</protein>
<evidence type="ECO:0000313" key="2">
    <source>
        <dbReference type="EMBL" id="VEJ34273.1"/>
    </source>
</evidence>
<keyword evidence="1" id="KW-0472">Membrane</keyword>
<gene>
    <name evidence="2" type="ORF">NCTC13079_00069</name>
</gene>
<keyword evidence="1" id="KW-1133">Transmembrane helix</keyword>
<dbReference type="RefSeq" id="WP_126464556.1">
    <property type="nucleotide sequence ID" value="NZ_LR134523.1"/>
</dbReference>
<sequence length="137" mass="14777">MKIVYKDPVRASRLYVGIVTAVYLVFLGAFSAKGMGYGASLSDSFFDAARKLFYIAGFCAVIGWALIPKTPAVWALIAIPVAFHIGVGILFLVRGEGNILIALPEYVNRLVAEPFQMIEAFAAYRGPIGDATLGLFP</sequence>
<dbReference type="AlphaFoldDB" id="A0A3S4Y636"/>
<evidence type="ECO:0000256" key="1">
    <source>
        <dbReference type="SAM" id="Phobius"/>
    </source>
</evidence>
<reference evidence="2 3" key="1">
    <citation type="submission" date="2018-12" db="EMBL/GenBank/DDBJ databases">
        <authorList>
            <consortium name="Pathogen Informatics"/>
        </authorList>
    </citation>
    <scope>NUCLEOTIDE SEQUENCE [LARGE SCALE GENOMIC DNA]</scope>
    <source>
        <strain evidence="2 3">NCTC13079</strain>
    </source>
</reference>
<keyword evidence="3" id="KW-1185">Reference proteome</keyword>
<feature type="transmembrane region" description="Helical" evidence="1">
    <location>
        <begin position="12"/>
        <end position="30"/>
    </location>
</feature>
<dbReference type="KEGG" id="piv:NCTC13079_00069"/>
<feature type="transmembrane region" description="Helical" evidence="1">
    <location>
        <begin position="73"/>
        <end position="93"/>
    </location>
</feature>
<dbReference type="Proteomes" id="UP000269544">
    <property type="component" value="Chromosome"/>
</dbReference>
<feature type="transmembrane region" description="Helical" evidence="1">
    <location>
        <begin position="51"/>
        <end position="67"/>
    </location>
</feature>
<proteinExistence type="predicted"/>
<dbReference type="EMBL" id="LR134523">
    <property type="protein sequence ID" value="VEJ34273.1"/>
    <property type="molecule type" value="Genomic_DNA"/>
</dbReference>
<evidence type="ECO:0000313" key="3">
    <source>
        <dbReference type="Proteomes" id="UP000269544"/>
    </source>
</evidence>
<name>A0A3S4Y636_9FIRM</name>
<organism evidence="2 3">
    <name type="scientific">Aedoeadaptatus ivorii</name>
    <dbReference type="NCBI Taxonomy" id="54006"/>
    <lineage>
        <taxon>Bacteria</taxon>
        <taxon>Bacillati</taxon>
        <taxon>Bacillota</taxon>
        <taxon>Tissierellia</taxon>
        <taxon>Tissierellales</taxon>
        <taxon>Peptoniphilaceae</taxon>
        <taxon>Aedoeadaptatus</taxon>
    </lineage>
</organism>